<dbReference type="Proteomes" id="UP001176940">
    <property type="component" value="Unassembled WGS sequence"/>
</dbReference>
<proteinExistence type="predicted"/>
<organism evidence="1 2">
    <name type="scientific">Ranitomeya imitator</name>
    <name type="common">mimic poison frog</name>
    <dbReference type="NCBI Taxonomy" id="111125"/>
    <lineage>
        <taxon>Eukaryota</taxon>
        <taxon>Metazoa</taxon>
        <taxon>Chordata</taxon>
        <taxon>Craniata</taxon>
        <taxon>Vertebrata</taxon>
        <taxon>Euteleostomi</taxon>
        <taxon>Amphibia</taxon>
        <taxon>Batrachia</taxon>
        <taxon>Anura</taxon>
        <taxon>Neobatrachia</taxon>
        <taxon>Hyloidea</taxon>
        <taxon>Dendrobatidae</taxon>
        <taxon>Dendrobatinae</taxon>
        <taxon>Ranitomeya</taxon>
    </lineage>
</organism>
<name>A0ABN9KVT1_9NEOB</name>
<dbReference type="PANTHER" id="PTHR15922">
    <property type="entry name" value="NEUROBLASTOMA-AMPLIFIED SEQUENCE"/>
    <property type="match status" value="1"/>
</dbReference>
<gene>
    <name evidence="1" type="ORF">RIMI_LOCUS1908389</name>
</gene>
<dbReference type="PANTHER" id="PTHR15922:SF2">
    <property type="entry name" value="NBAS SUBUNIT OF NRZ TETHERING COMPLEX"/>
    <property type="match status" value="1"/>
</dbReference>
<keyword evidence="2" id="KW-1185">Reference proteome</keyword>
<evidence type="ECO:0000313" key="2">
    <source>
        <dbReference type="Proteomes" id="UP001176940"/>
    </source>
</evidence>
<dbReference type="EMBL" id="CAUEEQ010002558">
    <property type="protein sequence ID" value="CAJ0923039.1"/>
    <property type="molecule type" value="Genomic_DNA"/>
</dbReference>
<protein>
    <submittedName>
        <fullName evidence="1">Uncharacterized protein</fullName>
    </submittedName>
</protein>
<sequence length="221" mass="25396">MFEKKSTEMFQERHNLKHCTIRRLSTTEIENRAKSLGLYDTLKASPEAFYEHMAKYVYPTIEGRDHQRLLYYFTLLENCGCSPYIKHIIKPDSHIKLLKKLKAVASGLDYKRMTDASLNPLDSLAPVLTSHNVLAISKLALRIPDLEGNMLSSSAVHAAWLKKLFWNGDPQLLKETPQTVAEWCHAYDICRKYFDRLTPGDLMTFIDEITFTSLAISKINL</sequence>
<reference evidence="1" key="1">
    <citation type="submission" date="2023-07" db="EMBL/GenBank/DDBJ databases">
        <authorList>
            <person name="Stuckert A."/>
        </authorList>
    </citation>
    <scope>NUCLEOTIDE SEQUENCE</scope>
</reference>
<evidence type="ECO:0000313" key="1">
    <source>
        <dbReference type="EMBL" id="CAJ0923039.1"/>
    </source>
</evidence>
<accession>A0ABN9KVT1</accession>
<comment type="caution">
    <text evidence="1">The sequence shown here is derived from an EMBL/GenBank/DDBJ whole genome shotgun (WGS) entry which is preliminary data.</text>
</comment>